<comment type="caution">
    <text evidence="3">The sequence shown here is derived from an EMBL/GenBank/DDBJ whole genome shotgun (WGS) entry which is preliminary data.</text>
</comment>
<name>A0ABQ9H3W7_9NEOP</name>
<proteinExistence type="predicted"/>
<keyword evidence="4" id="KW-1185">Reference proteome</keyword>
<gene>
    <name evidence="3" type="ORF">PR048_019553</name>
</gene>
<evidence type="ECO:0000256" key="1">
    <source>
        <dbReference type="SAM" id="MobiDB-lite"/>
    </source>
</evidence>
<accession>A0ABQ9H3W7</accession>
<evidence type="ECO:0000313" key="3">
    <source>
        <dbReference type="EMBL" id="KAJ8878949.1"/>
    </source>
</evidence>
<sequence>MKWRGKRDIPEKTRQPDASSGTIYTFKKSGMNRPEIEPAPPRWEASSLTAWPPWPRGYVEKGLRNGERKVKRGSRDRHAHPWWRAWRTNHSAGRTRKERAARITLSSRGMSPTPWGCPPHTRATFFPGAGGEFKKSGVGRGADSRRRWDSIMQIKKPPRALRAIYQPGLFFGIGHSRWREKAIFGTAGLHSAHSPPYAPSLLGSPKAPTPLPSPRDGDYFRQIAHTNDNPQMSNAFPAHTDRSSIGAKWSAIPRLSSPVIFLLAFIALAFRVLLGWLALKLLLRSPRKSKPRDYNLDVASLQHAFKKLLDGRLRTASDIRLAREGEVNPRLALDPKMKRWYDNSSSFAFLITDGEWGTRRAGTSEGTVGIYTVSRGREREGASANRKKGREEKAARGKRRRTRGCEGRHDSNGERELVGSSFETSQTLWSATRLFRCKILYRRPSVLHSKTYEIVMADRVIFLAERERVIEVSMEHRRNERTGETGDPREKPPINGIVLLDSHMRKSGSTRPGIESRSTRWEATS</sequence>
<keyword evidence="2" id="KW-0812">Transmembrane</keyword>
<feature type="compositionally biased region" description="Basic and acidic residues" evidence="1">
    <location>
        <begin position="476"/>
        <end position="492"/>
    </location>
</feature>
<reference evidence="3 4" key="1">
    <citation type="submission" date="2023-02" db="EMBL/GenBank/DDBJ databases">
        <title>LHISI_Scaffold_Assembly.</title>
        <authorList>
            <person name="Stuart O.P."/>
            <person name="Cleave R."/>
            <person name="Magrath M.J.L."/>
            <person name="Mikheyev A.S."/>
        </authorList>
    </citation>
    <scope>NUCLEOTIDE SEQUENCE [LARGE SCALE GENOMIC DNA]</scope>
    <source>
        <strain evidence="3">Daus_M_001</strain>
        <tissue evidence="3">Leg muscle</tissue>
    </source>
</reference>
<keyword evidence="2" id="KW-1133">Transmembrane helix</keyword>
<feature type="transmembrane region" description="Helical" evidence="2">
    <location>
        <begin position="259"/>
        <end position="283"/>
    </location>
</feature>
<keyword evidence="2" id="KW-0472">Membrane</keyword>
<protein>
    <submittedName>
        <fullName evidence="3">Uncharacterized protein</fullName>
    </submittedName>
</protein>
<feature type="compositionally biased region" description="Basic and acidic residues" evidence="1">
    <location>
        <begin position="403"/>
        <end position="417"/>
    </location>
</feature>
<evidence type="ECO:0000256" key="2">
    <source>
        <dbReference type="SAM" id="Phobius"/>
    </source>
</evidence>
<dbReference type="Proteomes" id="UP001159363">
    <property type="component" value="Chromosome 6"/>
</dbReference>
<feature type="compositionally biased region" description="Basic and acidic residues" evidence="1">
    <location>
        <begin position="1"/>
        <end position="15"/>
    </location>
</feature>
<feature type="region of interest" description="Disordered" evidence="1">
    <location>
        <begin position="502"/>
        <end position="525"/>
    </location>
</feature>
<feature type="region of interest" description="Disordered" evidence="1">
    <location>
        <begin position="1"/>
        <end position="47"/>
    </location>
</feature>
<dbReference type="EMBL" id="JARBHB010000007">
    <property type="protein sequence ID" value="KAJ8878949.1"/>
    <property type="molecule type" value="Genomic_DNA"/>
</dbReference>
<feature type="region of interest" description="Disordered" evidence="1">
    <location>
        <begin position="476"/>
        <end position="495"/>
    </location>
</feature>
<evidence type="ECO:0000313" key="4">
    <source>
        <dbReference type="Proteomes" id="UP001159363"/>
    </source>
</evidence>
<organism evidence="3 4">
    <name type="scientific">Dryococelus australis</name>
    <dbReference type="NCBI Taxonomy" id="614101"/>
    <lineage>
        <taxon>Eukaryota</taxon>
        <taxon>Metazoa</taxon>
        <taxon>Ecdysozoa</taxon>
        <taxon>Arthropoda</taxon>
        <taxon>Hexapoda</taxon>
        <taxon>Insecta</taxon>
        <taxon>Pterygota</taxon>
        <taxon>Neoptera</taxon>
        <taxon>Polyneoptera</taxon>
        <taxon>Phasmatodea</taxon>
        <taxon>Verophasmatodea</taxon>
        <taxon>Anareolatae</taxon>
        <taxon>Phasmatidae</taxon>
        <taxon>Eurycanthinae</taxon>
        <taxon>Dryococelus</taxon>
    </lineage>
</organism>
<feature type="region of interest" description="Disordered" evidence="1">
    <location>
        <begin position="376"/>
        <end position="419"/>
    </location>
</feature>